<dbReference type="PRINTS" id="PR00377">
    <property type="entry name" value="IMPHPHTASES"/>
</dbReference>
<evidence type="ECO:0000256" key="4">
    <source>
        <dbReference type="ARBA" id="ARBA00022842"/>
    </source>
</evidence>
<evidence type="ECO:0000256" key="5">
    <source>
        <dbReference type="PIRSR" id="PIRSR600760-2"/>
    </source>
</evidence>
<dbReference type="AlphaFoldDB" id="A0A0R1Q222"/>
<feature type="binding site" evidence="5">
    <location>
        <position position="92"/>
    </location>
    <ligand>
        <name>Mg(2+)</name>
        <dbReference type="ChEBI" id="CHEBI:18420"/>
        <label>1</label>
        <note>catalytic</note>
    </ligand>
</feature>
<dbReference type="InterPro" id="IPR000760">
    <property type="entry name" value="Inositol_monophosphatase-like"/>
</dbReference>
<dbReference type="FunFam" id="3.30.540.10:FF:000003">
    <property type="entry name" value="Inositol-1-monophosphatase"/>
    <property type="match status" value="1"/>
</dbReference>
<accession>A0A0R1Q222</accession>
<comment type="caution">
    <text evidence="6">The sequence shown here is derived from an EMBL/GenBank/DDBJ whole genome shotgun (WGS) entry which is preliminary data.</text>
</comment>
<dbReference type="Gene3D" id="3.40.190.80">
    <property type="match status" value="1"/>
</dbReference>
<dbReference type="Proteomes" id="UP000051155">
    <property type="component" value="Unassembled WGS sequence"/>
</dbReference>
<evidence type="ECO:0000313" key="7">
    <source>
        <dbReference type="Proteomes" id="UP000051155"/>
    </source>
</evidence>
<organism evidence="6 7">
    <name type="scientific">Liquorilactobacillus uvarum DSM 19971</name>
    <dbReference type="NCBI Taxonomy" id="1423812"/>
    <lineage>
        <taxon>Bacteria</taxon>
        <taxon>Bacillati</taxon>
        <taxon>Bacillota</taxon>
        <taxon>Bacilli</taxon>
        <taxon>Lactobacillales</taxon>
        <taxon>Lactobacillaceae</taxon>
        <taxon>Liquorilactobacillus</taxon>
    </lineage>
</organism>
<dbReference type="STRING" id="1423812.FD20_GL001437"/>
<feature type="binding site" evidence="5">
    <location>
        <position position="70"/>
    </location>
    <ligand>
        <name>Mg(2+)</name>
        <dbReference type="ChEBI" id="CHEBI:18420"/>
        <label>1</label>
        <note>catalytic</note>
    </ligand>
</feature>
<reference evidence="6 7" key="1">
    <citation type="journal article" date="2015" name="Genome Announc.">
        <title>Expanding the biotechnology potential of lactobacilli through comparative genomics of 213 strains and associated genera.</title>
        <authorList>
            <person name="Sun Z."/>
            <person name="Harris H.M."/>
            <person name="McCann A."/>
            <person name="Guo C."/>
            <person name="Argimon S."/>
            <person name="Zhang W."/>
            <person name="Yang X."/>
            <person name="Jeffery I.B."/>
            <person name="Cooney J.C."/>
            <person name="Kagawa T.F."/>
            <person name="Liu W."/>
            <person name="Song Y."/>
            <person name="Salvetti E."/>
            <person name="Wrobel A."/>
            <person name="Rasinkangas P."/>
            <person name="Parkhill J."/>
            <person name="Rea M.C."/>
            <person name="O'Sullivan O."/>
            <person name="Ritari J."/>
            <person name="Douillard F.P."/>
            <person name="Paul Ross R."/>
            <person name="Yang R."/>
            <person name="Briner A.E."/>
            <person name="Felis G.E."/>
            <person name="de Vos W.M."/>
            <person name="Barrangou R."/>
            <person name="Klaenhammer T.R."/>
            <person name="Caufield P.W."/>
            <person name="Cui Y."/>
            <person name="Zhang H."/>
            <person name="O'Toole P.W."/>
        </authorList>
    </citation>
    <scope>NUCLEOTIDE SEQUENCE [LARGE SCALE GENOMIC DNA]</scope>
    <source>
        <strain evidence="6 7">DSM 19971</strain>
    </source>
</reference>
<comment type="cofactor">
    <cofactor evidence="1 5">
        <name>Mg(2+)</name>
        <dbReference type="ChEBI" id="CHEBI:18420"/>
    </cofactor>
</comment>
<gene>
    <name evidence="6" type="ORF">FD20_GL001437</name>
</gene>
<proteinExistence type="predicted"/>
<dbReference type="PROSITE" id="PS00629">
    <property type="entry name" value="IMP_1"/>
    <property type="match status" value="1"/>
</dbReference>
<dbReference type="PANTHER" id="PTHR20854">
    <property type="entry name" value="INOSITOL MONOPHOSPHATASE"/>
    <property type="match status" value="1"/>
</dbReference>
<evidence type="ECO:0000256" key="3">
    <source>
        <dbReference type="ARBA" id="ARBA00022801"/>
    </source>
</evidence>
<dbReference type="OrthoDB" id="9772456at2"/>
<feature type="binding site" evidence="5">
    <location>
        <position position="91"/>
    </location>
    <ligand>
        <name>Mg(2+)</name>
        <dbReference type="ChEBI" id="CHEBI:18420"/>
        <label>1</label>
        <note>catalytic</note>
    </ligand>
</feature>
<evidence type="ECO:0000256" key="2">
    <source>
        <dbReference type="ARBA" id="ARBA00022723"/>
    </source>
</evidence>
<sequence length="261" mass="29526">MLESLRTIDDNVKKWMKEVRVKVIASFNDDLDVKTKSGPNDLVTNIDREVEEFYKDKIKKYYPGSEIIGEESAHEVREPKNEGLLWVIDPIDGTMNFVKQKNHFASMIAIYRKGTAMRGYIYDVMQDKLYWGGPEIGVYCNQDKIEPPSDKKLNKGLFGVGAPLLIDNYHNLQKAALESCGTRIYGCSGIQFIHVLNGQCVAYISYLRPWDYAAGKVLAETLDLVVKTIDGRPIDMLSSSDVLVATKNAQKDITRIVQSTY</sequence>
<dbReference type="CDD" id="cd01637">
    <property type="entry name" value="IMPase_like"/>
    <property type="match status" value="1"/>
</dbReference>
<dbReference type="Pfam" id="PF00459">
    <property type="entry name" value="Inositol_P"/>
    <property type="match status" value="1"/>
</dbReference>
<feature type="binding site" evidence="5">
    <location>
        <position position="211"/>
    </location>
    <ligand>
        <name>Mg(2+)</name>
        <dbReference type="ChEBI" id="CHEBI:18420"/>
        <label>1</label>
        <note>catalytic</note>
    </ligand>
</feature>
<dbReference type="GO" id="GO:0006020">
    <property type="term" value="P:inositol metabolic process"/>
    <property type="evidence" value="ECO:0007669"/>
    <property type="project" value="TreeGrafter"/>
</dbReference>
<keyword evidence="3" id="KW-0378">Hydrolase</keyword>
<evidence type="ECO:0000313" key="6">
    <source>
        <dbReference type="EMBL" id="KRL38719.1"/>
    </source>
</evidence>
<dbReference type="Gene3D" id="3.30.540.10">
    <property type="entry name" value="Fructose-1,6-Bisphosphatase, subunit A, domain 1"/>
    <property type="match status" value="1"/>
</dbReference>
<dbReference type="GO" id="GO:0007165">
    <property type="term" value="P:signal transduction"/>
    <property type="evidence" value="ECO:0007669"/>
    <property type="project" value="TreeGrafter"/>
</dbReference>
<keyword evidence="4 5" id="KW-0460">Magnesium</keyword>
<dbReference type="GO" id="GO:0046872">
    <property type="term" value="F:metal ion binding"/>
    <property type="evidence" value="ECO:0007669"/>
    <property type="project" value="UniProtKB-KW"/>
</dbReference>
<dbReference type="PANTHER" id="PTHR20854:SF4">
    <property type="entry name" value="INOSITOL-1-MONOPHOSPHATASE-RELATED"/>
    <property type="match status" value="1"/>
</dbReference>
<feature type="binding site" evidence="5">
    <location>
        <position position="89"/>
    </location>
    <ligand>
        <name>Mg(2+)</name>
        <dbReference type="ChEBI" id="CHEBI:18420"/>
        <label>1</label>
        <note>catalytic</note>
    </ligand>
</feature>
<protein>
    <submittedName>
        <fullName evidence="6">Myo-inositol-1(Or 4)-monophosphatase</fullName>
    </submittedName>
</protein>
<dbReference type="InterPro" id="IPR020583">
    <property type="entry name" value="Inositol_monoP_metal-BS"/>
</dbReference>
<name>A0A0R1Q222_9LACO</name>
<dbReference type="RefSeq" id="WP_057736043.1">
    <property type="nucleotide sequence ID" value="NZ_AZEG01000003.1"/>
</dbReference>
<keyword evidence="2 5" id="KW-0479">Metal-binding</keyword>
<dbReference type="SUPFAM" id="SSF56655">
    <property type="entry name" value="Carbohydrate phosphatase"/>
    <property type="match status" value="1"/>
</dbReference>
<dbReference type="GO" id="GO:0008934">
    <property type="term" value="F:inositol monophosphate 1-phosphatase activity"/>
    <property type="evidence" value="ECO:0007669"/>
    <property type="project" value="TreeGrafter"/>
</dbReference>
<dbReference type="EMBL" id="AZEG01000003">
    <property type="protein sequence ID" value="KRL38719.1"/>
    <property type="molecule type" value="Genomic_DNA"/>
</dbReference>
<dbReference type="PATRIC" id="fig|1423812.3.peg.1526"/>
<keyword evidence="7" id="KW-1185">Reference proteome</keyword>
<evidence type="ECO:0000256" key="1">
    <source>
        <dbReference type="ARBA" id="ARBA00001946"/>
    </source>
</evidence>